<comment type="caution">
    <text evidence="1">The sequence shown here is derived from an EMBL/GenBank/DDBJ whole genome shotgun (WGS) entry which is preliminary data.</text>
</comment>
<sequence>MLRIIFIYYDEVSVWVIKDGEHIKCLRRLSSCFGEEDSVVAGAGDTGQSLDPQKPLRLLVLRVPTPLSPPLRSGAYAHAPPASRALDPDEIAACICHKEEALRWGSDLEIDEILARAFRCVGDNGSLGGSTAALGREKNREMRPKRDLVLGKQTGFCEAIIVSSIPLSYCC</sequence>
<keyword evidence="2" id="KW-1185">Reference proteome</keyword>
<name>A0A822XIU2_NELNU</name>
<organism evidence="1 2">
    <name type="scientific">Nelumbo nucifera</name>
    <name type="common">Sacred lotus</name>
    <dbReference type="NCBI Taxonomy" id="4432"/>
    <lineage>
        <taxon>Eukaryota</taxon>
        <taxon>Viridiplantae</taxon>
        <taxon>Streptophyta</taxon>
        <taxon>Embryophyta</taxon>
        <taxon>Tracheophyta</taxon>
        <taxon>Spermatophyta</taxon>
        <taxon>Magnoliopsida</taxon>
        <taxon>Proteales</taxon>
        <taxon>Nelumbonaceae</taxon>
        <taxon>Nelumbo</taxon>
    </lineage>
</organism>
<proteinExistence type="predicted"/>
<dbReference type="EMBL" id="DUZY01000001">
    <property type="protein sequence ID" value="DAD20167.1"/>
    <property type="molecule type" value="Genomic_DNA"/>
</dbReference>
<gene>
    <name evidence="1" type="ORF">HUJ06_021630</name>
</gene>
<evidence type="ECO:0000313" key="1">
    <source>
        <dbReference type="EMBL" id="DAD20167.1"/>
    </source>
</evidence>
<dbReference type="Proteomes" id="UP000607653">
    <property type="component" value="Unassembled WGS sequence"/>
</dbReference>
<accession>A0A822XIU2</accession>
<dbReference type="AlphaFoldDB" id="A0A822XIU2"/>
<evidence type="ECO:0000313" key="2">
    <source>
        <dbReference type="Proteomes" id="UP000607653"/>
    </source>
</evidence>
<protein>
    <submittedName>
        <fullName evidence="1">Uncharacterized protein</fullName>
    </submittedName>
</protein>
<reference evidence="1 2" key="1">
    <citation type="journal article" date="2020" name="Mol. Biol. Evol.">
        <title>Distinct Expression and Methylation Patterns for Genes with Different Fates following a Single Whole-Genome Duplication in Flowering Plants.</title>
        <authorList>
            <person name="Shi T."/>
            <person name="Rahmani R.S."/>
            <person name="Gugger P.F."/>
            <person name="Wang M."/>
            <person name="Li H."/>
            <person name="Zhang Y."/>
            <person name="Li Z."/>
            <person name="Wang Q."/>
            <person name="Van de Peer Y."/>
            <person name="Marchal K."/>
            <person name="Chen J."/>
        </authorList>
    </citation>
    <scope>NUCLEOTIDE SEQUENCE [LARGE SCALE GENOMIC DNA]</scope>
    <source>
        <tissue evidence="1">Leaf</tissue>
    </source>
</reference>